<dbReference type="Proteomes" id="UP000308760">
    <property type="component" value="Unassembled WGS sequence"/>
</dbReference>
<accession>A0A4V4HQ90</accession>
<feature type="domain" description="Methyltransferase type 12" evidence="1">
    <location>
        <begin position="52"/>
        <end position="147"/>
    </location>
</feature>
<keyword evidence="2" id="KW-0808">Transferase</keyword>
<dbReference type="PANTHER" id="PTHR12843:SF5">
    <property type="entry name" value="EEF1A LYSINE METHYLTRANSFERASE 2"/>
    <property type="match status" value="1"/>
</dbReference>
<dbReference type="PANTHER" id="PTHR12843">
    <property type="entry name" value="PROTEIN-LYSINE N-METHYLTRANSFERASE METTL10"/>
    <property type="match status" value="1"/>
</dbReference>
<dbReference type="OrthoDB" id="3469983at2"/>
<evidence type="ECO:0000313" key="2">
    <source>
        <dbReference type="EMBL" id="THV32916.1"/>
    </source>
</evidence>
<dbReference type="Pfam" id="PF08242">
    <property type="entry name" value="Methyltransf_12"/>
    <property type="match status" value="1"/>
</dbReference>
<proteinExistence type="predicted"/>
<dbReference type="InterPro" id="IPR029063">
    <property type="entry name" value="SAM-dependent_MTases_sf"/>
</dbReference>
<dbReference type="GO" id="GO:0008168">
    <property type="term" value="F:methyltransferase activity"/>
    <property type="evidence" value="ECO:0007669"/>
    <property type="project" value="UniProtKB-KW"/>
</dbReference>
<evidence type="ECO:0000259" key="1">
    <source>
        <dbReference type="Pfam" id="PF08242"/>
    </source>
</evidence>
<reference evidence="3" key="1">
    <citation type="submission" date="2019-04" db="EMBL/GenBank/DDBJ databases">
        <title>Nocardioides xinjiangensis sp. nov.</title>
        <authorList>
            <person name="Liu S."/>
        </authorList>
    </citation>
    <scope>NUCLEOTIDE SEQUENCE [LARGE SCALE GENOMIC DNA]</scope>
    <source>
        <strain evidence="3">18</strain>
    </source>
</reference>
<gene>
    <name evidence="2" type="ORF">FAB82_26555</name>
</gene>
<protein>
    <submittedName>
        <fullName evidence="2">Class I SAM-dependent methyltransferase</fullName>
    </submittedName>
</protein>
<reference evidence="2 3" key="2">
    <citation type="submission" date="2019-05" db="EMBL/GenBank/DDBJ databases">
        <title>Glycomyces buryatensis sp. nov.</title>
        <authorList>
            <person name="Nikitina E."/>
        </authorList>
    </citation>
    <scope>NUCLEOTIDE SEQUENCE [LARGE SCALE GENOMIC DNA]</scope>
    <source>
        <strain evidence="2 3">18</strain>
    </source>
</reference>
<dbReference type="AlphaFoldDB" id="A0A4V4HQ90"/>
<dbReference type="EMBL" id="STGY01000086">
    <property type="protein sequence ID" value="THV32916.1"/>
    <property type="molecule type" value="Genomic_DNA"/>
</dbReference>
<sequence>MNRPTTPGDRAAHWNTVYDTKGEDGVSWFQATPTITLELLDALDIGRDASIIDLGGGASVVVDHLLDRGFTDVSVLDVSKVAMEDARSRLGAAAERVHWLHRDIFDWTPERRFDLWHDRAVFHFLIEAEERESYLRVLRSGIAGDGHVIIATFDAHGPTHCSGLPVVRYSASELAELFAPHFSLVTTRSEEHLTPAGLIQPFTWVTLRPAS</sequence>
<dbReference type="GO" id="GO:0032259">
    <property type="term" value="P:methylation"/>
    <property type="evidence" value="ECO:0007669"/>
    <property type="project" value="UniProtKB-KW"/>
</dbReference>
<evidence type="ECO:0000313" key="3">
    <source>
        <dbReference type="Proteomes" id="UP000308760"/>
    </source>
</evidence>
<dbReference type="SUPFAM" id="SSF53335">
    <property type="entry name" value="S-adenosyl-L-methionine-dependent methyltransferases"/>
    <property type="match status" value="1"/>
</dbReference>
<comment type="caution">
    <text evidence="2">The sequence shown here is derived from an EMBL/GenBank/DDBJ whole genome shotgun (WGS) entry which is preliminary data.</text>
</comment>
<dbReference type="Gene3D" id="3.40.50.150">
    <property type="entry name" value="Vaccinia Virus protein VP39"/>
    <property type="match status" value="1"/>
</dbReference>
<keyword evidence="2" id="KW-0489">Methyltransferase</keyword>
<organism evidence="2 3">
    <name type="scientific">Glycomyces buryatensis</name>
    <dbReference type="NCBI Taxonomy" id="2570927"/>
    <lineage>
        <taxon>Bacteria</taxon>
        <taxon>Bacillati</taxon>
        <taxon>Actinomycetota</taxon>
        <taxon>Actinomycetes</taxon>
        <taxon>Glycomycetales</taxon>
        <taxon>Glycomycetaceae</taxon>
        <taxon>Glycomyces</taxon>
    </lineage>
</organism>
<name>A0A4V4HQ90_9ACTN</name>
<keyword evidence="3" id="KW-1185">Reference proteome</keyword>
<dbReference type="CDD" id="cd02440">
    <property type="entry name" value="AdoMet_MTases"/>
    <property type="match status" value="1"/>
</dbReference>
<dbReference type="InterPro" id="IPR013217">
    <property type="entry name" value="Methyltransf_12"/>
</dbReference>